<dbReference type="Proteomes" id="UP001497382">
    <property type="component" value="Unassembled WGS sequence"/>
</dbReference>
<comment type="caution">
    <text evidence="1">The sequence shown here is derived from an EMBL/GenBank/DDBJ whole genome shotgun (WGS) entry which is preliminary data.</text>
</comment>
<organism evidence="1 2">
    <name type="scientific">Larinioides sclopetarius</name>
    <dbReference type="NCBI Taxonomy" id="280406"/>
    <lineage>
        <taxon>Eukaryota</taxon>
        <taxon>Metazoa</taxon>
        <taxon>Ecdysozoa</taxon>
        <taxon>Arthropoda</taxon>
        <taxon>Chelicerata</taxon>
        <taxon>Arachnida</taxon>
        <taxon>Araneae</taxon>
        <taxon>Araneomorphae</taxon>
        <taxon>Entelegynae</taxon>
        <taxon>Araneoidea</taxon>
        <taxon>Araneidae</taxon>
        <taxon>Larinioides</taxon>
    </lineage>
</organism>
<dbReference type="AlphaFoldDB" id="A0AAV1YVJ2"/>
<protein>
    <submittedName>
        <fullName evidence="1">Uncharacterized protein</fullName>
    </submittedName>
</protein>
<proteinExistence type="predicted"/>
<name>A0AAV1YVJ2_9ARAC</name>
<reference evidence="1 2" key="1">
    <citation type="submission" date="2024-04" db="EMBL/GenBank/DDBJ databases">
        <authorList>
            <person name="Rising A."/>
            <person name="Reimegard J."/>
            <person name="Sonavane S."/>
            <person name="Akerstrom W."/>
            <person name="Nylinder S."/>
            <person name="Hedman E."/>
            <person name="Kallberg Y."/>
        </authorList>
    </citation>
    <scope>NUCLEOTIDE SEQUENCE [LARGE SCALE GENOMIC DNA]</scope>
</reference>
<evidence type="ECO:0000313" key="1">
    <source>
        <dbReference type="EMBL" id="CAL1263026.1"/>
    </source>
</evidence>
<sequence>MNLNSMESVSTGAYGDDLQSMYGLSLDCQPFECWSHQQKTKYNNVEQKFGDRRFFRNFSPATKPPFLDRLKMASITGKEEFKTLRF</sequence>
<accession>A0AAV1YVJ2</accession>
<dbReference type="EMBL" id="CAXIEN010000007">
    <property type="protein sequence ID" value="CAL1263026.1"/>
    <property type="molecule type" value="Genomic_DNA"/>
</dbReference>
<evidence type="ECO:0000313" key="2">
    <source>
        <dbReference type="Proteomes" id="UP001497382"/>
    </source>
</evidence>
<gene>
    <name evidence="1" type="ORF">LARSCL_LOCUS1326</name>
</gene>
<keyword evidence="2" id="KW-1185">Reference proteome</keyword>